<dbReference type="OMA" id="CIKICEI"/>
<evidence type="ECO:0000256" key="4">
    <source>
        <dbReference type="ARBA" id="ARBA00023157"/>
    </source>
</evidence>
<feature type="signal peptide" evidence="6">
    <location>
        <begin position="1"/>
        <end position="18"/>
    </location>
</feature>
<keyword evidence="4 5" id="KW-1015">Disulfide bond</keyword>
<comment type="caution">
    <text evidence="8">The sequence shown here is derived from an EMBL/GenBank/DDBJ whole genome shotgun (WGS) entry which is preliminary data.</text>
</comment>
<evidence type="ECO:0000256" key="2">
    <source>
        <dbReference type="ARBA" id="ARBA00022659"/>
    </source>
</evidence>
<evidence type="ECO:0000313" key="8">
    <source>
        <dbReference type="EMBL" id="GCC31212.1"/>
    </source>
</evidence>
<feature type="disulfide bond" evidence="5">
    <location>
        <begin position="115"/>
        <end position="142"/>
    </location>
</feature>
<dbReference type="CDD" id="cd00033">
    <property type="entry name" value="CCP"/>
    <property type="match status" value="8"/>
</dbReference>
<sequence>MKLSEFVFLITIFSSSTGESALNRNCGLPPKFEVARTLISDDDVHVHGTVINYNCIVGYVGRIRQKCVDGTWRSVNPSFRCELKPCTSPGDIPHGTFHLVEGEDLVFGARIEYTCDEGYRMVGTKNYRICEADGWSGLVPYCEVVTCSPVEEPENGKIVRSEQFGLEQNFPFGSVLQFECNSAELDIEGVKEIYCLANGTWSNPVPKCKEFICMEPAIENGKVIGNKQIYKYSHVLQYQCNRNYRPEDIQLTTCTKFGWNPLPTCTPIICTIIPIDDGKFQATKWMYSHGETVEYACNTGYRPSSSNSVTCEASGWFPNPSCVAIRCPLPNVNARFEPYHSWYFSLETTIAYTCRNSNSRKYSKCTLSGWAPQIKCPGPCSKPPNIEHGDFPYTRYSYHSDFMGNYRCSHNYRLQGSGQIKCIDGEWHITDSIPACIEQICGKPPTLTNGRYSPDLAKYNEGTWVTYQCSRRFELYGQNSVRCTSKGWPEAPVCIDRSLRCPPSPEVENADKYNSEAQTVTYQCHPGFEREGSQKIKCINGQWSAVPTCTYREDCDRPPRITNGDIEELARALYQHGETVTYRCQNSFVLDGPNQVRCSSGKWSAIPRCISPCSMSGEDLEANVVLLDWSLSKTVYLKHGDRVKFNCPSGLHIQGPAERFCRNGKIEIPKCLNENTFCSTYQYLECPSCSGAEICVQYHIQKVIPSQADSSTLSLKALNGIGNAAFKVQKTRKARNNILKFSIKESTDAIVNVKYSDEQSSIAYNNPVTGDYCLTYPADNSIIFNVTFSKIFKMTFKKMT</sequence>
<gene>
    <name evidence="8" type="ORF">chiPu_0009669</name>
</gene>
<keyword evidence="9" id="KW-1185">Reference proteome</keyword>
<dbReference type="Proteomes" id="UP000287033">
    <property type="component" value="Unassembled WGS sequence"/>
</dbReference>
<comment type="caution">
    <text evidence="5">Lacks conserved residue(s) required for the propagation of feature annotation.</text>
</comment>
<dbReference type="SMART" id="SM00032">
    <property type="entry name" value="CCP"/>
    <property type="match status" value="11"/>
</dbReference>
<protein>
    <recommendedName>
        <fullName evidence="7">Sushi domain-containing protein</fullName>
    </recommendedName>
</protein>
<keyword evidence="3 6" id="KW-0732">Signal</keyword>
<feature type="chain" id="PRO_5019555918" description="Sushi domain-containing protein" evidence="6">
    <location>
        <begin position="19"/>
        <end position="800"/>
    </location>
</feature>
<feature type="domain" description="Sushi" evidence="7">
    <location>
        <begin position="268"/>
        <end position="324"/>
    </location>
</feature>
<dbReference type="PANTHER" id="PTHR45785">
    <property type="entry name" value="COMPLEMENT FACTOR H-RELATED"/>
    <property type="match status" value="1"/>
</dbReference>
<feature type="domain" description="Sushi" evidence="7">
    <location>
        <begin position="499"/>
        <end position="551"/>
    </location>
</feature>
<dbReference type="EMBL" id="BEZZ01000349">
    <property type="protein sequence ID" value="GCC31212.1"/>
    <property type="molecule type" value="Genomic_DNA"/>
</dbReference>
<accession>A0A401SLE8</accession>
<dbReference type="FunFam" id="2.10.70.10:FF:000026">
    <property type="entry name" value="Complement inhibitory factor H"/>
    <property type="match status" value="1"/>
</dbReference>
<dbReference type="InterPro" id="IPR000436">
    <property type="entry name" value="Sushi_SCR_CCP_dom"/>
</dbReference>
<feature type="domain" description="Sushi" evidence="7">
    <location>
        <begin position="24"/>
        <end position="83"/>
    </location>
</feature>
<dbReference type="Gene3D" id="2.10.70.10">
    <property type="entry name" value="Complement Module, domain 1"/>
    <property type="match status" value="10"/>
</dbReference>
<dbReference type="SUPFAM" id="SSF57535">
    <property type="entry name" value="Complement control module/SCR domain"/>
    <property type="match status" value="10"/>
</dbReference>
<feature type="domain" description="Sushi" evidence="7">
    <location>
        <begin position="439"/>
        <end position="496"/>
    </location>
</feature>
<feature type="disulfide bond" evidence="5">
    <location>
        <begin position="555"/>
        <end position="598"/>
    </location>
</feature>
<dbReference type="InterPro" id="IPR051503">
    <property type="entry name" value="ComplSys_Reg/VirEntry_Med"/>
</dbReference>
<dbReference type="AlphaFoldDB" id="A0A401SLE8"/>
<feature type="domain" description="Sushi" evidence="7">
    <location>
        <begin position="84"/>
        <end position="144"/>
    </location>
</feature>
<keyword evidence="2 5" id="KW-0768">Sushi</keyword>
<feature type="domain" description="Sushi" evidence="7">
    <location>
        <begin position="553"/>
        <end position="611"/>
    </location>
</feature>
<feature type="domain" description="Sushi" evidence="7">
    <location>
        <begin position="145"/>
        <end position="210"/>
    </location>
</feature>
<evidence type="ECO:0000256" key="5">
    <source>
        <dbReference type="PROSITE-ProRule" id="PRU00302"/>
    </source>
</evidence>
<evidence type="ECO:0000256" key="1">
    <source>
        <dbReference type="ARBA" id="ARBA00004328"/>
    </source>
</evidence>
<proteinExistence type="predicted"/>
<evidence type="ECO:0000256" key="3">
    <source>
        <dbReference type="ARBA" id="ARBA00022729"/>
    </source>
</evidence>
<comment type="subcellular location">
    <subcellularLocation>
        <location evidence="1">Virion</location>
    </subcellularLocation>
</comment>
<feature type="domain" description="Sushi" evidence="7">
    <location>
        <begin position="211"/>
        <end position="267"/>
    </location>
</feature>
<dbReference type="STRING" id="137246.A0A401SLE8"/>
<feature type="domain" description="Sushi" evidence="7">
    <location>
        <begin position="378"/>
        <end position="438"/>
    </location>
</feature>
<evidence type="ECO:0000256" key="6">
    <source>
        <dbReference type="SAM" id="SignalP"/>
    </source>
</evidence>
<evidence type="ECO:0000259" key="7">
    <source>
        <dbReference type="PROSITE" id="PS50923"/>
    </source>
</evidence>
<dbReference type="PROSITE" id="PS50923">
    <property type="entry name" value="SUSHI"/>
    <property type="match status" value="9"/>
</dbReference>
<name>A0A401SLE8_CHIPU</name>
<evidence type="ECO:0000313" key="9">
    <source>
        <dbReference type="Proteomes" id="UP000287033"/>
    </source>
</evidence>
<dbReference type="InterPro" id="IPR035976">
    <property type="entry name" value="Sushi/SCR/CCP_sf"/>
</dbReference>
<organism evidence="8 9">
    <name type="scientific">Chiloscyllium punctatum</name>
    <name type="common">Brownbanded bambooshark</name>
    <name type="synonym">Hemiscyllium punctatum</name>
    <dbReference type="NCBI Taxonomy" id="137246"/>
    <lineage>
        <taxon>Eukaryota</taxon>
        <taxon>Metazoa</taxon>
        <taxon>Chordata</taxon>
        <taxon>Craniata</taxon>
        <taxon>Vertebrata</taxon>
        <taxon>Chondrichthyes</taxon>
        <taxon>Elasmobranchii</taxon>
        <taxon>Galeomorphii</taxon>
        <taxon>Galeoidea</taxon>
        <taxon>Orectolobiformes</taxon>
        <taxon>Hemiscylliidae</taxon>
        <taxon>Chiloscyllium</taxon>
    </lineage>
</organism>
<dbReference type="OrthoDB" id="10051774at2759"/>
<dbReference type="PANTHER" id="PTHR45785:SF2">
    <property type="entry name" value="COMPLEMENT FACTOR H-RELATED"/>
    <property type="match status" value="1"/>
</dbReference>
<reference evidence="8 9" key="1">
    <citation type="journal article" date="2018" name="Nat. Ecol. Evol.">
        <title>Shark genomes provide insights into elasmobranch evolution and the origin of vertebrates.</title>
        <authorList>
            <person name="Hara Y"/>
            <person name="Yamaguchi K"/>
            <person name="Onimaru K"/>
            <person name="Kadota M"/>
            <person name="Koyanagi M"/>
            <person name="Keeley SD"/>
            <person name="Tatsumi K"/>
            <person name="Tanaka K"/>
            <person name="Motone F"/>
            <person name="Kageyama Y"/>
            <person name="Nozu R"/>
            <person name="Adachi N"/>
            <person name="Nishimura O"/>
            <person name="Nakagawa R"/>
            <person name="Tanegashima C"/>
            <person name="Kiyatake I"/>
            <person name="Matsumoto R"/>
            <person name="Murakumo K"/>
            <person name="Nishida K"/>
            <person name="Terakita A"/>
            <person name="Kuratani S"/>
            <person name="Sato K"/>
            <person name="Hyodo S Kuraku.S."/>
        </authorList>
    </citation>
    <scope>NUCLEOTIDE SEQUENCE [LARGE SCALE GENOMIC DNA]</scope>
</reference>
<dbReference type="Pfam" id="PF00084">
    <property type="entry name" value="Sushi"/>
    <property type="match status" value="8"/>
</dbReference>